<dbReference type="RefSeq" id="YP_002519515.1">
    <property type="nucleotide sequence ID" value="NC_011930.1"/>
</dbReference>
<keyword evidence="1" id="KW-0934">Plastid</keyword>
<name>B7ZIL3_KETDA</name>
<reference evidence="1" key="2">
    <citation type="journal article" date="2009" name="Mol. Phylogenet. Evol.">
        <title>Evolution of reduced and compact chloroplast genomes (cpDNAs) in gnetophytes: Selection toward a lower-cost strategy.</title>
        <authorList>
            <person name="Wu C.-S."/>
            <person name="Lai Y.-T."/>
            <person name="Lin C.-P."/>
            <person name="Wang Y.-N."/>
            <person name="Chaw S.-M."/>
        </authorList>
    </citation>
    <scope>NUCLEOTIDE SEQUENCE [LARGE SCALE GENOMIC DNA]</scope>
</reference>
<organism evidence="1">
    <name type="scientific">Keteleeria davidiana</name>
    <name type="common">David's keteleeria</name>
    <name type="synonym">Pseudotsuga davidiana</name>
    <dbReference type="NCBI Taxonomy" id="3324"/>
    <lineage>
        <taxon>Eukaryota</taxon>
        <taxon>Viridiplantae</taxon>
        <taxon>Streptophyta</taxon>
        <taxon>Embryophyta</taxon>
        <taxon>Tracheophyta</taxon>
        <taxon>Spermatophyta</taxon>
        <taxon>Pinopsida</taxon>
        <taxon>Pinidae</taxon>
        <taxon>Conifers I</taxon>
        <taxon>Pinales</taxon>
        <taxon>Pinaceae</taxon>
        <taxon>Keteleeria</taxon>
    </lineage>
</organism>
<keyword evidence="1" id="KW-0150">Chloroplast</keyword>
<geneLocation type="chloroplast" evidence="1"/>
<protein>
    <submittedName>
        <fullName evidence="1">Uncharacterized protein</fullName>
    </submittedName>
</protein>
<accession>B7ZIL3</accession>
<proteinExistence type="predicted"/>
<dbReference type="EMBL" id="AP010820">
    <property type="protein sequence ID" value="BAH11380.1"/>
    <property type="molecule type" value="Genomic_DNA"/>
</dbReference>
<sequence>METSVDPLLVARAVLLELSVRSLEVRIGSLHAVNIFPLEFGRISRSRSIALIRLRLGLFPNNLEFSGNLLASSFFIKDAVSLERPRSSSNRLNDKQHMYGCY</sequence>
<reference evidence="1" key="1">
    <citation type="submission" date="2008-07" db="EMBL/GenBank/DDBJ databases">
        <authorList>
            <person name="Wu C."/>
            <person name="Chaw S."/>
        </authorList>
    </citation>
    <scope>NUCLEOTIDE SEQUENCE</scope>
</reference>
<evidence type="ECO:0000313" key="1">
    <source>
        <dbReference type="EMBL" id="BAH11380.1"/>
    </source>
</evidence>
<dbReference type="GeneID" id="7367969"/>
<dbReference type="AlphaFoldDB" id="B7ZIL3"/>